<gene>
    <name evidence="9" type="ORF">Sradi_3799300</name>
</gene>
<dbReference type="InterPro" id="IPR021109">
    <property type="entry name" value="Peptidase_aspartic_dom_sf"/>
</dbReference>
<keyword evidence="4" id="KW-0378">Hydrolase</keyword>
<keyword evidence="1" id="KW-0808">Transferase</keyword>
<evidence type="ECO:0000256" key="6">
    <source>
        <dbReference type="SAM" id="Coils"/>
    </source>
</evidence>
<feature type="domain" description="Reverse transcriptase/retrotransposon-derived protein RNase H-like" evidence="7">
    <location>
        <begin position="338"/>
        <end position="425"/>
    </location>
</feature>
<accession>A0AAW2Q0D1</accession>
<proteinExistence type="predicted"/>
<keyword evidence="3" id="KW-0540">Nuclease</keyword>
<keyword evidence="6" id="KW-0175">Coiled coil</keyword>
<dbReference type="SUPFAM" id="SSF50630">
    <property type="entry name" value="Acid proteases"/>
    <property type="match status" value="1"/>
</dbReference>
<evidence type="ECO:0000256" key="4">
    <source>
        <dbReference type="ARBA" id="ARBA00022759"/>
    </source>
</evidence>
<dbReference type="PANTHER" id="PTHR37984:SF5">
    <property type="entry name" value="PROTEIN NYNRIN-LIKE"/>
    <property type="match status" value="1"/>
</dbReference>
<evidence type="ECO:0000256" key="1">
    <source>
        <dbReference type="ARBA" id="ARBA00022679"/>
    </source>
</evidence>
<reference evidence="9" key="1">
    <citation type="submission" date="2020-06" db="EMBL/GenBank/DDBJ databases">
        <authorList>
            <person name="Li T."/>
            <person name="Hu X."/>
            <person name="Zhang T."/>
            <person name="Song X."/>
            <person name="Zhang H."/>
            <person name="Dai N."/>
            <person name="Sheng W."/>
            <person name="Hou X."/>
            <person name="Wei L."/>
        </authorList>
    </citation>
    <scope>NUCLEOTIDE SEQUENCE</scope>
    <source>
        <strain evidence="9">G02</strain>
        <tissue evidence="9">Leaf</tissue>
    </source>
</reference>
<reference evidence="9" key="2">
    <citation type="journal article" date="2024" name="Plant">
        <title>Genomic evolution and insights into agronomic trait innovations of Sesamum species.</title>
        <authorList>
            <person name="Miao H."/>
            <person name="Wang L."/>
            <person name="Qu L."/>
            <person name="Liu H."/>
            <person name="Sun Y."/>
            <person name="Le M."/>
            <person name="Wang Q."/>
            <person name="Wei S."/>
            <person name="Zheng Y."/>
            <person name="Lin W."/>
            <person name="Duan Y."/>
            <person name="Cao H."/>
            <person name="Xiong S."/>
            <person name="Wang X."/>
            <person name="Wei L."/>
            <person name="Li C."/>
            <person name="Ma Q."/>
            <person name="Ju M."/>
            <person name="Zhao R."/>
            <person name="Li G."/>
            <person name="Mu C."/>
            <person name="Tian Q."/>
            <person name="Mei H."/>
            <person name="Zhang T."/>
            <person name="Gao T."/>
            <person name="Zhang H."/>
        </authorList>
    </citation>
    <scope>NUCLEOTIDE SEQUENCE</scope>
    <source>
        <strain evidence="9">G02</strain>
    </source>
</reference>
<dbReference type="InterPro" id="IPR043128">
    <property type="entry name" value="Rev_trsase/Diguanyl_cyclase"/>
</dbReference>
<dbReference type="FunFam" id="3.30.70.270:FF:000020">
    <property type="entry name" value="Transposon Tf2-6 polyprotein-like Protein"/>
    <property type="match status" value="1"/>
</dbReference>
<evidence type="ECO:0000313" key="9">
    <source>
        <dbReference type="EMBL" id="KAL0361148.1"/>
    </source>
</evidence>
<dbReference type="Gene3D" id="1.10.340.70">
    <property type="match status" value="1"/>
</dbReference>
<dbReference type="EMBL" id="JACGWJ010000016">
    <property type="protein sequence ID" value="KAL0361148.1"/>
    <property type="molecule type" value="Genomic_DNA"/>
</dbReference>
<feature type="coiled-coil region" evidence="6">
    <location>
        <begin position="533"/>
        <end position="560"/>
    </location>
</feature>
<name>A0AAW2Q0D1_SESRA</name>
<dbReference type="SUPFAM" id="SSF56672">
    <property type="entry name" value="DNA/RNA polymerases"/>
    <property type="match status" value="1"/>
</dbReference>
<keyword evidence="5" id="KW-0511">Multifunctional enzyme</keyword>
<dbReference type="GO" id="GO:0004519">
    <property type="term" value="F:endonuclease activity"/>
    <property type="evidence" value="ECO:0007669"/>
    <property type="project" value="UniProtKB-KW"/>
</dbReference>
<dbReference type="PANTHER" id="PTHR37984">
    <property type="entry name" value="PROTEIN CBG26694"/>
    <property type="match status" value="1"/>
</dbReference>
<evidence type="ECO:0000259" key="7">
    <source>
        <dbReference type="Pfam" id="PF17919"/>
    </source>
</evidence>
<dbReference type="Pfam" id="PF08284">
    <property type="entry name" value="RVP_2"/>
    <property type="match status" value="1"/>
</dbReference>
<dbReference type="AlphaFoldDB" id="A0AAW2Q0D1"/>
<comment type="caution">
    <text evidence="9">The sequence shown here is derived from an EMBL/GenBank/DDBJ whole genome shotgun (WGS) entry which is preliminary data.</text>
</comment>
<organism evidence="9">
    <name type="scientific">Sesamum radiatum</name>
    <name type="common">Black benniseed</name>
    <dbReference type="NCBI Taxonomy" id="300843"/>
    <lineage>
        <taxon>Eukaryota</taxon>
        <taxon>Viridiplantae</taxon>
        <taxon>Streptophyta</taxon>
        <taxon>Embryophyta</taxon>
        <taxon>Tracheophyta</taxon>
        <taxon>Spermatophyta</taxon>
        <taxon>Magnoliopsida</taxon>
        <taxon>eudicotyledons</taxon>
        <taxon>Gunneridae</taxon>
        <taxon>Pentapetalae</taxon>
        <taxon>asterids</taxon>
        <taxon>lamiids</taxon>
        <taxon>Lamiales</taxon>
        <taxon>Pedaliaceae</taxon>
        <taxon>Sesamum</taxon>
    </lineage>
</organism>
<dbReference type="InterPro" id="IPR041588">
    <property type="entry name" value="Integrase_H2C2"/>
</dbReference>
<evidence type="ECO:0000256" key="5">
    <source>
        <dbReference type="ARBA" id="ARBA00023268"/>
    </source>
</evidence>
<dbReference type="Gene3D" id="3.10.10.10">
    <property type="entry name" value="HIV Type 1 Reverse Transcriptase, subunit A, domain 1"/>
    <property type="match status" value="1"/>
</dbReference>
<dbReference type="InterPro" id="IPR050951">
    <property type="entry name" value="Retrovirus_Pol_polyprotein"/>
</dbReference>
<feature type="domain" description="Integrase zinc-binding" evidence="8">
    <location>
        <begin position="440"/>
        <end position="494"/>
    </location>
</feature>
<sequence length="759" mass="84758">MPEEEDAMVSVHAMGGYINSQTLRVNGKVNGKDIHILTDSGSTHCFIDEKVVQVLGCRVEPATPMIVRIANGGRMTSKLFCPNFCWEIQGHYCTHPITITQDGQKIVLKALTERGDLKTLSAYSLSSLLRRGTMFIKGQLYATNKGVIDDGKNPKLVDLLQQFADIFQEPRTLPLERAIDHNMELVPEAIPRKQHPYTYAYGQKTEIEKIVKEMLDSGIIRTSQSSFASPVLLVKKKKMVAGGYVWITVMPFGLCNDPSTFQALMNQQVDYLGHVISVKGVATDPQKVECMRNWPVPTTIKALRRFLGLTGYYRKFIKGYEVLSKPLTSLLKKDAFNWNPDVEAAFEHLKEVVSNAPLLALPDFSQPFIVETDVCGKGIGAVLMQGGRPIAYLSKALAAKNMGLSTYEKEFLALLLAVTNYENGILRRRERICVGSHGGIRKKIIKSLHDSSLGGHSGINGTYQRIKHLFYWPTLREDVNTWMNECEVYQRSKHENNPYPGLLQPLPIPNQAWSYISMDFVEGLPPSEGKDSILERTKVLQLLKENLQQAQQRMKLYADKKRTEREFEVGTSKEISSQEHVGVPQVLIQWSHGSPNQATWEDYKDMAAKFPRFDPWGQGSKKGGRSVALVGKNTILSGKNQMSGTNLSRGIEGTIDFGAKLGDFKGNDAILDGTVKESTLSPRQVTLAMSSSTEAEHHNHSMQRMKELEIGISKSVEDDVVLYGLGLKPIEKGIDDCDVEECFQHLPALGHVEGRMRTS</sequence>
<evidence type="ECO:0000259" key="8">
    <source>
        <dbReference type="Pfam" id="PF17921"/>
    </source>
</evidence>
<dbReference type="GO" id="GO:0016779">
    <property type="term" value="F:nucleotidyltransferase activity"/>
    <property type="evidence" value="ECO:0007669"/>
    <property type="project" value="UniProtKB-KW"/>
</dbReference>
<dbReference type="Gene3D" id="2.40.70.10">
    <property type="entry name" value="Acid Proteases"/>
    <property type="match status" value="1"/>
</dbReference>
<evidence type="ECO:0000256" key="2">
    <source>
        <dbReference type="ARBA" id="ARBA00022695"/>
    </source>
</evidence>
<dbReference type="CDD" id="cd00303">
    <property type="entry name" value="retropepsin_like"/>
    <property type="match status" value="1"/>
</dbReference>
<evidence type="ECO:0000256" key="3">
    <source>
        <dbReference type="ARBA" id="ARBA00022722"/>
    </source>
</evidence>
<dbReference type="Gene3D" id="3.30.70.270">
    <property type="match status" value="1"/>
</dbReference>
<keyword evidence="4" id="KW-0255">Endonuclease</keyword>
<dbReference type="InterPro" id="IPR043502">
    <property type="entry name" value="DNA/RNA_pol_sf"/>
</dbReference>
<protein>
    <submittedName>
        <fullName evidence="9">Retrovirus-related Pol polyprotein from transposon.6</fullName>
    </submittedName>
</protein>
<dbReference type="InterPro" id="IPR041577">
    <property type="entry name" value="RT_RNaseH_2"/>
</dbReference>
<dbReference type="Pfam" id="PF17919">
    <property type="entry name" value="RT_RNaseH_2"/>
    <property type="match status" value="1"/>
</dbReference>
<dbReference type="Pfam" id="PF17921">
    <property type="entry name" value="Integrase_H2C2"/>
    <property type="match status" value="1"/>
</dbReference>
<keyword evidence="2" id="KW-0548">Nucleotidyltransferase</keyword>